<dbReference type="AlphaFoldDB" id="A0A2K2CHQ5"/>
<evidence type="ECO:0000313" key="2">
    <source>
        <dbReference type="EnsemblPlants" id="PNT61562"/>
    </source>
</evidence>
<evidence type="ECO:0000313" key="3">
    <source>
        <dbReference type="Proteomes" id="UP000008810"/>
    </source>
</evidence>
<name>A0A2K2CHQ5_BRADI</name>
<protein>
    <submittedName>
        <fullName evidence="1 2">Uncharacterized protein</fullName>
    </submittedName>
</protein>
<reference evidence="1" key="2">
    <citation type="submission" date="2017-06" db="EMBL/GenBank/DDBJ databases">
        <title>WGS assembly of Brachypodium distachyon.</title>
        <authorList>
            <consortium name="The International Brachypodium Initiative"/>
            <person name="Lucas S."/>
            <person name="Harmon-Smith M."/>
            <person name="Lail K."/>
            <person name="Tice H."/>
            <person name="Grimwood J."/>
            <person name="Bruce D."/>
            <person name="Barry K."/>
            <person name="Shu S."/>
            <person name="Lindquist E."/>
            <person name="Wang M."/>
            <person name="Pitluck S."/>
            <person name="Vogel J.P."/>
            <person name="Garvin D.F."/>
            <person name="Mockler T.C."/>
            <person name="Schmutz J."/>
            <person name="Rokhsar D."/>
            <person name="Bevan M.W."/>
        </authorList>
    </citation>
    <scope>NUCLEOTIDE SEQUENCE</scope>
    <source>
        <strain evidence="1">Bd21</strain>
    </source>
</reference>
<organism evidence="1">
    <name type="scientific">Brachypodium distachyon</name>
    <name type="common">Purple false brome</name>
    <name type="synonym">Trachynia distachya</name>
    <dbReference type="NCBI Taxonomy" id="15368"/>
    <lineage>
        <taxon>Eukaryota</taxon>
        <taxon>Viridiplantae</taxon>
        <taxon>Streptophyta</taxon>
        <taxon>Embryophyta</taxon>
        <taxon>Tracheophyta</taxon>
        <taxon>Spermatophyta</taxon>
        <taxon>Magnoliopsida</taxon>
        <taxon>Liliopsida</taxon>
        <taxon>Poales</taxon>
        <taxon>Poaceae</taxon>
        <taxon>BOP clade</taxon>
        <taxon>Pooideae</taxon>
        <taxon>Stipodae</taxon>
        <taxon>Brachypodieae</taxon>
        <taxon>Brachypodium</taxon>
    </lineage>
</organism>
<dbReference type="InParanoid" id="A0A2K2CHQ5"/>
<accession>A0A2K2CHQ5</accession>
<dbReference type="Gramene" id="PNT61562">
    <property type="protein sequence ID" value="PNT61562"/>
    <property type="gene ID" value="BRADI_5g16775v3"/>
</dbReference>
<dbReference type="OrthoDB" id="691180at2759"/>
<dbReference type="Proteomes" id="UP000008810">
    <property type="component" value="Chromosome 5"/>
</dbReference>
<gene>
    <name evidence="1" type="ORF">BRADI_5g16775v3</name>
</gene>
<sequence>CCKVQFQTENSLQGKELGKVVASISLLVLWETWKERNRRMFQNKLRPKEGVLSIIKEEAAVWKQAGAGIGVLCSGPDDVP</sequence>
<dbReference type="EnsemblPlants" id="PNT61562">
    <property type="protein sequence ID" value="PNT61562"/>
    <property type="gene ID" value="BRADI_5g16775v3"/>
</dbReference>
<reference evidence="2" key="3">
    <citation type="submission" date="2018-08" db="UniProtKB">
        <authorList>
            <consortium name="EnsemblPlants"/>
        </authorList>
    </citation>
    <scope>IDENTIFICATION</scope>
    <source>
        <strain evidence="2">cv. Bd21</strain>
    </source>
</reference>
<feature type="non-terminal residue" evidence="1">
    <location>
        <position position="1"/>
    </location>
</feature>
<keyword evidence="3" id="KW-1185">Reference proteome</keyword>
<reference evidence="1 2" key="1">
    <citation type="journal article" date="2010" name="Nature">
        <title>Genome sequencing and analysis of the model grass Brachypodium distachyon.</title>
        <authorList>
            <consortium name="International Brachypodium Initiative"/>
        </authorList>
    </citation>
    <scope>NUCLEOTIDE SEQUENCE [LARGE SCALE GENOMIC DNA]</scope>
    <source>
        <strain evidence="1 2">Bd21</strain>
    </source>
</reference>
<evidence type="ECO:0000313" key="1">
    <source>
        <dbReference type="EMBL" id="PNT61562.1"/>
    </source>
</evidence>
<dbReference type="EMBL" id="CM000884">
    <property type="protein sequence ID" value="PNT61562.1"/>
    <property type="molecule type" value="Genomic_DNA"/>
</dbReference>
<proteinExistence type="predicted"/>